<dbReference type="InterPro" id="IPR036770">
    <property type="entry name" value="Ankyrin_rpt-contain_sf"/>
</dbReference>
<dbReference type="GeneID" id="17255976"/>
<proteinExistence type="predicted"/>
<evidence type="ECO:0000313" key="2">
    <source>
        <dbReference type="EnsemblProtists" id="EOD09856"/>
    </source>
</evidence>
<dbReference type="HOGENOM" id="CLU_2101540_0_0_1"/>
<feature type="transmembrane region" description="Helical" evidence="1">
    <location>
        <begin position="6"/>
        <end position="23"/>
    </location>
</feature>
<accession>A0A0D3IF21</accession>
<dbReference type="RefSeq" id="XP_005762285.1">
    <property type="nucleotide sequence ID" value="XM_005762228.1"/>
</dbReference>
<dbReference type="KEGG" id="ehx:EMIHUDRAFT_105579"/>
<reference evidence="2" key="2">
    <citation type="submission" date="2024-10" db="UniProtKB">
        <authorList>
            <consortium name="EnsemblProtists"/>
        </authorList>
    </citation>
    <scope>IDENTIFICATION</scope>
</reference>
<dbReference type="EnsemblProtists" id="EOD09856">
    <property type="protein sequence ID" value="EOD09856"/>
    <property type="gene ID" value="EMIHUDRAFT_105579"/>
</dbReference>
<reference evidence="3" key="1">
    <citation type="journal article" date="2013" name="Nature">
        <title>Pan genome of the phytoplankton Emiliania underpins its global distribution.</title>
        <authorList>
            <person name="Read B.A."/>
            <person name="Kegel J."/>
            <person name="Klute M.J."/>
            <person name="Kuo A."/>
            <person name="Lefebvre S.C."/>
            <person name="Maumus F."/>
            <person name="Mayer C."/>
            <person name="Miller J."/>
            <person name="Monier A."/>
            <person name="Salamov A."/>
            <person name="Young J."/>
            <person name="Aguilar M."/>
            <person name="Claverie J.M."/>
            <person name="Frickenhaus S."/>
            <person name="Gonzalez K."/>
            <person name="Herman E.K."/>
            <person name="Lin Y.C."/>
            <person name="Napier J."/>
            <person name="Ogata H."/>
            <person name="Sarno A.F."/>
            <person name="Shmutz J."/>
            <person name="Schroeder D."/>
            <person name="de Vargas C."/>
            <person name="Verret F."/>
            <person name="von Dassow P."/>
            <person name="Valentin K."/>
            <person name="Van de Peer Y."/>
            <person name="Wheeler G."/>
            <person name="Dacks J.B."/>
            <person name="Delwiche C.F."/>
            <person name="Dyhrman S.T."/>
            <person name="Glockner G."/>
            <person name="John U."/>
            <person name="Richards T."/>
            <person name="Worden A.Z."/>
            <person name="Zhang X."/>
            <person name="Grigoriev I.V."/>
            <person name="Allen A.E."/>
            <person name="Bidle K."/>
            <person name="Borodovsky M."/>
            <person name="Bowler C."/>
            <person name="Brownlee C."/>
            <person name="Cock J.M."/>
            <person name="Elias M."/>
            <person name="Gladyshev V.N."/>
            <person name="Groth M."/>
            <person name="Guda C."/>
            <person name="Hadaegh A."/>
            <person name="Iglesias-Rodriguez M.D."/>
            <person name="Jenkins J."/>
            <person name="Jones B.M."/>
            <person name="Lawson T."/>
            <person name="Leese F."/>
            <person name="Lindquist E."/>
            <person name="Lobanov A."/>
            <person name="Lomsadze A."/>
            <person name="Malik S.B."/>
            <person name="Marsh M.E."/>
            <person name="Mackinder L."/>
            <person name="Mock T."/>
            <person name="Mueller-Roeber B."/>
            <person name="Pagarete A."/>
            <person name="Parker M."/>
            <person name="Probert I."/>
            <person name="Quesneville H."/>
            <person name="Raines C."/>
            <person name="Rensing S.A."/>
            <person name="Riano-Pachon D.M."/>
            <person name="Richier S."/>
            <person name="Rokitta S."/>
            <person name="Shiraiwa Y."/>
            <person name="Soanes D.M."/>
            <person name="van der Giezen M."/>
            <person name="Wahlund T.M."/>
            <person name="Williams B."/>
            <person name="Wilson W."/>
            <person name="Wolfe G."/>
            <person name="Wurch L.L."/>
        </authorList>
    </citation>
    <scope>NUCLEOTIDE SEQUENCE</scope>
</reference>
<feature type="transmembrane region" description="Helical" evidence="1">
    <location>
        <begin position="35"/>
        <end position="56"/>
    </location>
</feature>
<dbReference type="AlphaFoldDB" id="A0A0D3IF21"/>
<keyword evidence="3" id="KW-1185">Reference proteome</keyword>
<evidence type="ECO:0000256" key="1">
    <source>
        <dbReference type="SAM" id="Phobius"/>
    </source>
</evidence>
<dbReference type="Gene3D" id="1.25.40.20">
    <property type="entry name" value="Ankyrin repeat-containing domain"/>
    <property type="match status" value="1"/>
</dbReference>
<name>A0A0D3IF21_EMIH1</name>
<keyword evidence="1" id="KW-0472">Membrane</keyword>
<organism evidence="2 3">
    <name type="scientific">Emiliania huxleyi (strain CCMP1516)</name>
    <dbReference type="NCBI Taxonomy" id="280463"/>
    <lineage>
        <taxon>Eukaryota</taxon>
        <taxon>Haptista</taxon>
        <taxon>Haptophyta</taxon>
        <taxon>Prymnesiophyceae</taxon>
        <taxon>Isochrysidales</taxon>
        <taxon>Noelaerhabdaceae</taxon>
        <taxon>Emiliania</taxon>
    </lineage>
</organism>
<keyword evidence="1" id="KW-0812">Transmembrane</keyword>
<dbReference type="PaxDb" id="2903-EOD09856"/>
<sequence length="116" mass="11918">MSDGTAGVLLVSSLAVLFFFPLLRPAAARVLKWGAISLAVLFVTCLLSMCFAEAGADPNAPPSDTPLDAAVEKGHEGTAAVLMEAGGVHSTPVSRGLSMLHTLMAGLLLGSLIPWM</sequence>
<evidence type="ECO:0000313" key="3">
    <source>
        <dbReference type="Proteomes" id="UP000013827"/>
    </source>
</evidence>
<feature type="transmembrane region" description="Helical" evidence="1">
    <location>
        <begin position="97"/>
        <end position="115"/>
    </location>
</feature>
<protein>
    <submittedName>
        <fullName evidence="2">Uncharacterized protein</fullName>
    </submittedName>
</protein>
<dbReference type="Proteomes" id="UP000013827">
    <property type="component" value="Unassembled WGS sequence"/>
</dbReference>
<keyword evidence="1" id="KW-1133">Transmembrane helix</keyword>